<dbReference type="InterPro" id="IPR043128">
    <property type="entry name" value="Rev_trsase/Diguanyl_cyclase"/>
</dbReference>
<dbReference type="CDD" id="cd01647">
    <property type="entry name" value="RT_LTR"/>
    <property type="match status" value="1"/>
</dbReference>
<evidence type="ECO:0000259" key="2">
    <source>
        <dbReference type="PROSITE" id="PS50878"/>
    </source>
</evidence>
<sequence length="1025" mass="115219">MINATICSKQEVVKERAIRIIIDGGSCNNLASVDMVEKLSLPTRQRTHPYYIQWFESSRKLKVTRTTRVHFTIGTYSDFVDCDVVPMQACSLLLGRPWQFDRESVHNGKTNQYSLMHDGKKIGLKPMTPEQILKDDLARASRVKNEEKHKSENQIVAADFVPHKINTKSDSNHATEIRLKNPCLLASKSDIAELDVNTTQCYAIICKEVLFLFEDMPPSLPPAVANLLQEFIDVFPQDVPPGLPPIRGIEHQIDLIPGASLPNRAPYRTNPEETKEIQRQIQVLQDKGYIRESLSPCAVPIILVPKKDGSSRLCTDCRSINNITIRYRHPIPRLDDMLDELSGSIMFSKVDLRSGYHQIRMQLGDEWKTTFKTKFGLYEWLVMPFGLTNAPSTFMRLMNEVLRAFIGRFVVVYFDDIMIYSKSLEEHLDHLRAVFNALRDARLYGNLEKCTFCTNRVAFLGYVVTAQGIEVDQAKIEAIESWPQPKTVTQVRSFLGLAGFYRRFVKDFGSIAAPLNELTKKDVPFVWGDAQQDAFMILKDKLTHAPLLQLPDFNKTFELECDASGIGLGDLKPYFGEEDEIASRTTSIQEGEHDEDIPSIDTTAVPTATQIQGPITRARAKQTIRNDGPSMDERDKHWSMITHGGDGSKHDSINPKPQSEGIVEEHPRQLAPSVGNLLAQDPSSADPTMSSAASSTPSSSSPILGIPIRFGSYEFTPHSDSSRSTLSGSQGNMEMAFGSVHYNINVEGILRLLEPHAPRSFMTTDTAGMLRLKTVEAATANLAPYLVNQQPEGSMVQAHRGALESLAILGDKLVPRKEKASPQAGGSKHRSRDARDEITQSRIDKARRRRAARGEYDSDTSEESEEYDGELRGADCLSYKIRETMPPKKFKPTPTDAAKYDGQQEPRSWIDDYLQTVILHKGNQIAAMQCLQLYLKDSARAWLRGLPKGSIKSWDDLVDAFVANFQETYKRPVGIEELRHCQQKPRESMRAYIGRFTKLLNAAEDVSVDRAIDTFSDGIRRESYI</sequence>
<feature type="compositionally biased region" description="Low complexity" evidence="1">
    <location>
        <begin position="681"/>
        <end position="702"/>
    </location>
</feature>
<dbReference type="Gene3D" id="3.30.70.270">
    <property type="match status" value="2"/>
</dbReference>
<dbReference type="InterPro" id="IPR043502">
    <property type="entry name" value="DNA/RNA_pol_sf"/>
</dbReference>
<proteinExistence type="predicted"/>
<gene>
    <name evidence="3" type="ORF">QYE76_012078</name>
</gene>
<evidence type="ECO:0000313" key="3">
    <source>
        <dbReference type="EMBL" id="KAK1695381.1"/>
    </source>
</evidence>
<dbReference type="AlphaFoldDB" id="A0AAD8TY63"/>
<feature type="region of interest" description="Disordered" evidence="1">
    <location>
        <begin position="814"/>
        <end position="869"/>
    </location>
</feature>
<dbReference type="CDD" id="cd00303">
    <property type="entry name" value="retropepsin_like"/>
    <property type="match status" value="1"/>
</dbReference>
<evidence type="ECO:0000256" key="1">
    <source>
        <dbReference type="SAM" id="MobiDB-lite"/>
    </source>
</evidence>
<dbReference type="SUPFAM" id="SSF56672">
    <property type="entry name" value="DNA/RNA polymerases"/>
    <property type="match status" value="1"/>
</dbReference>
<dbReference type="Proteomes" id="UP001231189">
    <property type="component" value="Unassembled WGS sequence"/>
</dbReference>
<dbReference type="Pfam" id="PF17919">
    <property type="entry name" value="RT_RNaseH_2"/>
    <property type="match status" value="1"/>
</dbReference>
<feature type="region of interest" description="Disordered" evidence="1">
    <location>
        <begin position="616"/>
        <end position="703"/>
    </location>
</feature>
<feature type="domain" description="Reverse transcriptase" evidence="2">
    <location>
        <begin position="285"/>
        <end position="464"/>
    </location>
</feature>
<dbReference type="InterPro" id="IPR041577">
    <property type="entry name" value="RT_RNaseH_2"/>
</dbReference>
<evidence type="ECO:0000313" key="4">
    <source>
        <dbReference type="Proteomes" id="UP001231189"/>
    </source>
</evidence>
<feature type="compositionally biased region" description="Acidic residues" evidence="1">
    <location>
        <begin position="857"/>
        <end position="868"/>
    </location>
</feature>
<organism evidence="3 4">
    <name type="scientific">Lolium multiflorum</name>
    <name type="common">Italian ryegrass</name>
    <name type="synonym">Lolium perenne subsp. multiflorum</name>
    <dbReference type="NCBI Taxonomy" id="4521"/>
    <lineage>
        <taxon>Eukaryota</taxon>
        <taxon>Viridiplantae</taxon>
        <taxon>Streptophyta</taxon>
        <taxon>Embryophyta</taxon>
        <taxon>Tracheophyta</taxon>
        <taxon>Spermatophyta</taxon>
        <taxon>Magnoliopsida</taxon>
        <taxon>Liliopsida</taxon>
        <taxon>Poales</taxon>
        <taxon>Poaceae</taxon>
        <taxon>BOP clade</taxon>
        <taxon>Pooideae</taxon>
        <taxon>Poodae</taxon>
        <taxon>Poeae</taxon>
        <taxon>Poeae Chloroplast Group 2 (Poeae type)</taxon>
        <taxon>Loliodinae</taxon>
        <taxon>Loliinae</taxon>
        <taxon>Lolium</taxon>
    </lineage>
</organism>
<comment type="caution">
    <text evidence="3">The sequence shown here is derived from an EMBL/GenBank/DDBJ whole genome shotgun (WGS) entry which is preliminary data.</text>
</comment>
<reference evidence="3" key="1">
    <citation type="submission" date="2023-07" db="EMBL/GenBank/DDBJ databases">
        <title>A chromosome-level genome assembly of Lolium multiflorum.</title>
        <authorList>
            <person name="Chen Y."/>
            <person name="Copetti D."/>
            <person name="Kolliker R."/>
            <person name="Studer B."/>
        </authorList>
    </citation>
    <scope>NUCLEOTIDE SEQUENCE</scope>
    <source>
        <strain evidence="3">02402/16</strain>
        <tissue evidence="3">Leaf</tissue>
    </source>
</reference>
<dbReference type="FunFam" id="3.30.70.270:FF:000020">
    <property type="entry name" value="Transposon Tf2-6 polyprotein-like Protein"/>
    <property type="match status" value="1"/>
</dbReference>
<dbReference type="Gene3D" id="3.10.10.10">
    <property type="entry name" value="HIV Type 1 Reverse Transcriptase, subunit A, domain 1"/>
    <property type="match status" value="1"/>
</dbReference>
<dbReference type="Gene3D" id="2.40.70.10">
    <property type="entry name" value="Acid Proteases"/>
    <property type="match status" value="1"/>
</dbReference>
<dbReference type="PANTHER" id="PTHR35046:SF9">
    <property type="entry name" value="RNA-DIRECTED DNA POLYMERASE"/>
    <property type="match status" value="1"/>
</dbReference>
<name>A0AAD8TY63_LOLMU</name>
<dbReference type="EMBL" id="JAUUTY010000001">
    <property type="protein sequence ID" value="KAK1695381.1"/>
    <property type="molecule type" value="Genomic_DNA"/>
</dbReference>
<dbReference type="InterPro" id="IPR021109">
    <property type="entry name" value="Peptidase_aspartic_dom_sf"/>
</dbReference>
<dbReference type="Pfam" id="PF00078">
    <property type="entry name" value="RVT_1"/>
    <property type="match status" value="1"/>
</dbReference>
<dbReference type="PROSITE" id="PS50878">
    <property type="entry name" value="RT_POL"/>
    <property type="match status" value="1"/>
</dbReference>
<feature type="compositionally biased region" description="Basic and acidic residues" evidence="1">
    <location>
        <begin position="833"/>
        <end position="844"/>
    </location>
</feature>
<accession>A0AAD8TY63</accession>
<dbReference type="PANTHER" id="PTHR35046">
    <property type="entry name" value="ZINC KNUCKLE (CCHC-TYPE) FAMILY PROTEIN"/>
    <property type="match status" value="1"/>
</dbReference>
<dbReference type="Pfam" id="PF03732">
    <property type="entry name" value="Retrotrans_gag"/>
    <property type="match status" value="1"/>
</dbReference>
<protein>
    <recommendedName>
        <fullName evidence="2">Reverse transcriptase domain-containing protein</fullName>
    </recommendedName>
</protein>
<keyword evidence="4" id="KW-1185">Reference proteome</keyword>
<dbReference type="InterPro" id="IPR005162">
    <property type="entry name" value="Retrotrans_gag_dom"/>
</dbReference>
<dbReference type="InterPro" id="IPR000477">
    <property type="entry name" value="RT_dom"/>
</dbReference>